<evidence type="ECO:0000313" key="1">
    <source>
        <dbReference type="EMBL" id="OGK38170.1"/>
    </source>
</evidence>
<sequence length="92" mass="10724">MVKNKMTIEDLAAMIERNIPTKDEINGKFNELRYELKGDLQTGIHSVKEEIREVKLELEEVHDIVDRIDGKDLPNLKRQTTVLETIVKPLRK</sequence>
<dbReference type="Proteomes" id="UP000176803">
    <property type="component" value="Unassembled WGS sequence"/>
</dbReference>
<accession>A0A1F7I465</accession>
<organism evidence="1 2">
    <name type="scientific">Candidatus Roizmanbacteria bacterium RIFCSPHIGHO2_12_FULL_41_11</name>
    <dbReference type="NCBI Taxonomy" id="1802052"/>
    <lineage>
        <taxon>Bacteria</taxon>
        <taxon>Candidatus Roizmaniibacteriota</taxon>
    </lineage>
</organism>
<proteinExistence type="predicted"/>
<reference evidence="1 2" key="1">
    <citation type="journal article" date="2016" name="Nat. Commun.">
        <title>Thousands of microbial genomes shed light on interconnected biogeochemical processes in an aquifer system.</title>
        <authorList>
            <person name="Anantharaman K."/>
            <person name="Brown C.T."/>
            <person name="Hug L.A."/>
            <person name="Sharon I."/>
            <person name="Castelle C.J."/>
            <person name="Probst A.J."/>
            <person name="Thomas B.C."/>
            <person name="Singh A."/>
            <person name="Wilkins M.J."/>
            <person name="Karaoz U."/>
            <person name="Brodie E.L."/>
            <person name="Williams K.H."/>
            <person name="Hubbard S.S."/>
            <person name="Banfield J.F."/>
        </authorList>
    </citation>
    <scope>NUCLEOTIDE SEQUENCE [LARGE SCALE GENOMIC DNA]</scope>
</reference>
<dbReference type="AlphaFoldDB" id="A0A1F7I465"/>
<name>A0A1F7I465_9BACT</name>
<comment type="caution">
    <text evidence="1">The sequence shown here is derived from an EMBL/GenBank/DDBJ whole genome shotgun (WGS) entry which is preliminary data.</text>
</comment>
<gene>
    <name evidence="1" type="ORF">A3F03_00330</name>
</gene>
<evidence type="ECO:0000313" key="2">
    <source>
        <dbReference type="Proteomes" id="UP000176803"/>
    </source>
</evidence>
<protein>
    <submittedName>
        <fullName evidence="1">Uncharacterized protein</fullName>
    </submittedName>
</protein>
<dbReference type="EMBL" id="MGAC01000021">
    <property type="protein sequence ID" value="OGK38170.1"/>
    <property type="molecule type" value="Genomic_DNA"/>
</dbReference>